<feature type="non-terminal residue" evidence="2">
    <location>
        <position position="215"/>
    </location>
</feature>
<comment type="caution">
    <text evidence="2">The sequence shown here is derived from an EMBL/GenBank/DDBJ whole genome shotgun (WGS) entry which is preliminary data.</text>
</comment>
<feature type="compositionally biased region" description="Basic and acidic residues" evidence="1">
    <location>
        <begin position="48"/>
        <end position="60"/>
    </location>
</feature>
<proteinExistence type="predicted"/>
<name>A0A401TL96_CHIPU</name>
<protein>
    <submittedName>
        <fullName evidence="2">Uncharacterized protein</fullName>
    </submittedName>
</protein>
<evidence type="ECO:0000256" key="1">
    <source>
        <dbReference type="SAM" id="MobiDB-lite"/>
    </source>
</evidence>
<dbReference type="AlphaFoldDB" id="A0A401TL96"/>
<dbReference type="EMBL" id="BEZZ01102908">
    <property type="protein sequence ID" value="GCC43417.1"/>
    <property type="molecule type" value="Genomic_DNA"/>
</dbReference>
<dbReference type="Proteomes" id="UP000287033">
    <property type="component" value="Unassembled WGS sequence"/>
</dbReference>
<evidence type="ECO:0000313" key="3">
    <source>
        <dbReference type="Proteomes" id="UP000287033"/>
    </source>
</evidence>
<feature type="compositionally biased region" description="Low complexity" evidence="1">
    <location>
        <begin position="91"/>
        <end position="111"/>
    </location>
</feature>
<sequence length="215" mass="22354">MPVGESKVMRCCPCTRGMGKGVISPSKGERVTCVGWGPLVTVAWSSSPEERGSESGDRRGASLPGRASGGGGKPPSAPRLRFRSRRRARGPLEGSSLPSSGPGARSASGGPRRPPVPLELVRTDRPTPVSGLVSDSGQLLRGEGVGEEEVEEEEVEVVEEVREDRDGVDGGDGEPESGGAPPTDWHSPSGSLLLGSRCHGRSMERPLPGCSQVPT</sequence>
<feature type="region of interest" description="Disordered" evidence="1">
    <location>
        <begin position="43"/>
        <end position="215"/>
    </location>
</feature>
<feature type="compositionally biased region" description="Acidic residues" evidence="1">
    <location>
        <begin position="145"/>
        <end position="158"/>
    </location>
</feature>
<feature type="compositionally biased region" description="Basic residues" evidence="1">
    <location>
        <begin position="80"/>
        <end position="89"/>
    </location>
</feature>
<gene>
    <name evidence="2" type="ORF">chiPu_0027409</name>
</gene>
<evidence type="ECO:0000313" key="2">
    <source>
        <dbReference type="EMBL" id="GCC43417.1"/>
    </source>
</evidence>
<accession>A0A401TL96</accession>
<organism evidence="2 3">
    <name type="scientific">Chiloscyllium punctatum</name>
    <name type="common">Brownbanded bambooshark</name>
    <name type="synonym">Hemiscyllium punctatum</name>
    <dbReference type="NCBI Taxonomy" id="137246"/>
    <lineage>
        <taxon>Eukaryota</taxon>
        <taxon>Metazoa</taxon>
        <taxon>Chordata</taxon>
        <taxon>Craniata</taxon>
        <taxon>Vertebrata</taxon>
        <taxon>Chondrichthyes</taxon>
        <taxon>Elasmobranchii</taxon>
        <taxon>Galeomorphii</taxon>
        <taxon>Galeoidea</taxon>
        <taxon>Orectolobiformes</taxon>
        <taxon>Hemiscylliidae</taxon>
        <taxon>Chiloscyllium</taxon>
    </lineage>
</organism>
<keyword evidence="3" id="KW-1185">Reference proteome</keyword>
<reference evidence="2 3" key="1">
    <citation type="journal article" date="2018" name="Nat. Ecol. Evol.">
        <title>Shark genomes provide insights into elasmobranch evolution and the origin of vertebrates.</title>
        <authorList>
            <person name="Hara Y"/>
            <person name="Yamaguchi K"/>
            <person name="Onimaru K"/>
            <person name="Kadota M"/>
            <person name="Koyanagi M"/>
            <person name="Keeley SD"/>
            <person name="Tatsumi K"/>
            <person name="Tanaka K"/>
            <person name="Motone F"/>
            <person name="Kageyama Y"/>
            <person name="Nozu R"/>
            <person name="Adachi N"/>
            <person name="Nishimura O"/>
            <person name="Nakagawa R"/>
            <person name="Tanegashima C"/>
            <person name="Kiyatake I"/>
            <person name="Matsumoto R"/>
            <person name="Murakumo K"/>
            <person name="Nishida K"/>
            <person name="Terakita A"/>
            <person name="Kuratani S"/>
            <person name="Sato K"/>
            <person name="Hyodo S Kuraku.S."/>
        </authorList>
    </citation>
    <scope>NUCLEOTIDE SEQUENCE [LARGE SCALE GENOMIC DNA]</scope>
</reference>
<feature type="compositionally biased region" description="Basic and acidic residues" evidence="1">
    <location>
        <begin position="159"/>
        <end position="168"/>
    </location>
</feature>